<keyword evidence="11" id="KW-0812">Transmembrane</keyword>
<evidence type="ECO:0000256" key="4">
    <source>
        <dbReference type="ARBA" id="ARBA00022679"/>
    </source>
</evidence>
<dbReference type="Gene3D" id="1.10.580.10">
    <property type="entry name" value="Citrate Synthase, domain 1"/>
    <property type="match status" value="1"/>
</dbReference>
<dbReference type="InterPro" id="IPR002020">
    <property type="entry name" value="Citrate_synthase"/>
</dbReference>
<dbReference type="GO" id="GO:0036440">
    <property type="term" value="F:citrate synthase activity"/>
    <property type="evidence" value="ECO:0007669"/>
    <property type="project" value="UniProtKB-EC"/>
</dbReference>
<keyword evidence="12" id="KW-0012">Acyltransferase</keyword>
<evidence type="ECO:0000256" key="9">
    <source>
        <dbReference type="RuleBase" id="RU003370"/>
    </source>
</evidence>
<evidence type="ECO:0000256" key="5">
    <source>
        <dbReference type="ARBA" id="ARBA00049288"/>
    </source>
</evidence>
<dbReference type="InterPro" id="IPR016142">
    <property type="entry name" value="Citrate_synth-like_lrg_a-sub"/>
</dbReference>
<evidence type="ECO:0000256" key="7">
    <source>
        <dbReference type="PIRNR" id="PIRNR001369"/>
    </source>
</evidence>
<evidence type="ECO:0000256" key="10">
    <source>
        <dbReference type="RuleBase" id="RU003406"/>
    </source>
</evidence>
<dbReference type="Gene3D" id="2.20.28.60">
    <property type="match status" value="1"/>
</dbReference>
<feature type="transmembrane region" description="Helical" evidence="11">
    <location>
        <begin position="364"/>
        <end position="387"/>
    </location>
</feature>
<comment type="similarity">
    <text evidence="2 7 10">Belongs to the citrate synthase family.</text>
</comment>
<evidence type="ECO:0000256" key="1">
    <source>
        <dbReference type="ARBA" id="ARBA00004751"/>
    </source>
</evidence>
<dbReference type="InterPro" id="IPR019810">
    <property type="entry name" value="Citrate_synthase_AS"/>
</dbReference>
<dbReference type="RefSeq" id="WP_106729441.1">
    <property type="nucleotide sequence ID" value="NZ_PXYG01000003.1"/>
</dbReference>
<dbReference type="Gene3D" id="1.10.230.10">
    <property type="entry name" value="Cytochrome P450-Terp, domain 2"/>
    <property type="match status" value="1"/>
</dbReference>
<dbReference type="Proteomes" id="UP000240243">
    <property type="component" value="Unassembled WGS sequence"/>
</dbReference>
<evidence type="ECO:0000256" key="6">
    <source>
        <dbReference type="NCBIfam" id="TIGR01798"/>
    </source>
</evidence>
<proteinExistence type="inferred from homology"/>
<dbReference type="PROSITE" id="PS00480">
    <property type="entry name" value="CITRATE_SYNTHASE"/>
    <property type="match status" value="1"/>
</dbReference>
<keyword evidence="13" id="KW-1185">Reference proteome</keyword>
<feature type="active site" evidence="8">
    <location>
        <position position="363"/>
    </location>
</feature>
<evidence type="ECO:0000313" key="12">
    <source>
        <dbReference type="EMBL" id="PSJ45577.1"/>
    </source>
</evidence>
<dbReference type="PANTHER" id="PTHR42871">
    <property type="entry name" value="CITRATE SYNTHASE"/>
    <property type="match status" value="1"/>
</dbReference>
<dbReference type="PIRSF" id="PIRSF001369">
    <property type="entry name" value="Citrate_synth"/>
    <property type="match status" value="1"/>
</dbReference>
<dbReference type="PANTHER" id="PTHR42871:SF1">
    <property type="entry name" value="CITRATE SYNTHASE"/>
    <property type="match status" value="1"/>
</dbReference>
<comment type="caution">
    <text evidence="12">The sequence shown here is derived from an EMBL/GenBank/DDBJ whole genome shotgun (WGS) entry which is preliminary data.</text>
</comment>
<sequence>MADQKATLHLPGKEPIELPIASGTAGYDVIDISSLGSHGYFTYDPGFMATASCRSEITYIDGDLGILLHRGYPIDQLAQDANYLEVCYLLLYGEAPTAKQYEEFHRNIMRHTMVHEQLSSFFKGYRRDAHPMAIVCGVIAGLSAFYHDPMDINDARHREIAAHRLVAKMPTIAAMAYKYSIGQPFVYPRNDLSYAGNFLQMMFAVPCEDYKVNPIVERAMDRIFTLHADHEQNASTSTVRLSGSSGANPFACIAAGIASLWGPAHGGANEACLMMLEEIGSVDRIPEYVEKAKDKDDPFRLMGFGHRVYKNFDPRATVMRDTCHEVLDDLKIQDPLLDVAMELERIALSDPYFVERKLYPNVDFYSGIILKAIGIPTSMFTVIFALARTVGWMSHWNEMISDPKQKIGRPRQLYTGAAQRDFKTQVEKK</sequence>
<dbReference type="InterPro" id="IPR010953">
    <property type="entry name" value="Citrate_synthase_typ-I"/>
</dbReference>
<evidence type="ECO:0000256" key="2">
    <source>
        <dbReference type="ARBA" id="ARBA00010566"/>
    </source>
</evidence>
<dbReference type="PRINTS" id="PR00143">
    <property type="entry name" value="CITRTSNTHASE"/>
</dbReference>
<feature type="active site" evidence="8">
    <location>
        <position position="306"/>
    </location>
</feature>
<comment type="catalytic activity">
    <reaction evidence="5 9">
        <text>oxaloacetate + acetyl-CoA + H2O = citrate + CoA + H(+)</text>
        <dbReference type="Rhea" id="RHEA:16845"/>
        <dbReference type="ChEBI" id="CHEBI:15377"/>
        <dbReference type="ChEBI" id="CHEBI:15378"/>
        <dbReference type="ChEBI" id="CHEBI:16452"/>
        <dbReference type="ChEBI" id="CHEBI:16947"/>
        <dbReference type="ChEBI" id="CHEBI:57287"/>
        <dbReference type="ChEBI" id="CHEBI:57288"/>
        <dbReference type="EC" id="2.3.3.16"/>
    </reaction>
</comment>
<comment type="pathway">
    <text evidence="1 9">Carbohydrate metabolism; tricarboxylic acid cycle; isocitrate from oxaloacetate: step 1/2.</text>
</comment>
<dbReference type="FunFam" id="1.10.230.10:FF:000002">
    <property type="entry name" value="Citrate synthase"/>
    <property type="match status" value="1"/>
</dbReference>
<reference evidence="12 13" key="1">
    <citation type="submission" date="2018-03" db="EMBL/GenBank/DDBJ databases">
        <title>The draft genome of Zobellella sp. 59N8.</title>
        <authorList>
            <person name="Liu L."/>
            <person name="Li L."/>
            <person name="Zhang X."/>
            <person name="Liang L."/>
            <person name="Wang T."/>
        </authorList>
    </citation>
    <scope>NUCLEOTIDE SEQUENCE [LARGE SCALE GENOMIC DNA]</scope>
    <source>
        <strain evidence="12 13">59N8</strain>
    </source>
</reference>
<name>A0A2P7R5U8_9GAMM</name>
<dbReference type="InterPro" id="IPR024176">
    <property type="entry name" value="Citrate_synthase_bac-typ"/>
</dbReference>
<keyword evidence="11" id="KW-0472">Membrane</keyword>
<evidence type="ECO:0000256" key="3">
    <source>
        <dbReference type="ARBA" id="ARBA00022532"/>
    </source>
</evidence>
<keyword evidence="4 7" id="KW-0808">Transferase</keyword>
<dbReference type="CDD" id="cd06114">
    <property type="entry name" value="EcCS_like"/>
    <property type="match status" value="1"/>
</dbReference>
<dbReference type="InterPro" id="IPR036969">
    <property type="entry name" value="Citrate_synthase_sf"/>
</dbReference>
<dbReference type="InterPro" id="IPR016143">
    <property type="entry name" value="Citrate_synth-like_sm_a-sub"/>
</dbReference>
<dbReference type="NCBIfam" id="TIGR01798">
    <property type="entry name" value="cit_synth_I"/>
    <property type="match status" value="1"/>
</dbReference>
<dbReference type="SUPFAM" id="SSF48256">
    <property type="entry name" value="Citrate synthase"/>
    <property type="match status" value="1"/>
</dbReference>
<gene>
    <name evidence="12" type="primary">gltA</name>
    <name evidence="12" type="ORF">C7H85_09310</name>
</gene>
<keyword evidence="11" id="KW-1133">Transmembrane helix</keyword>
<dbReference type="UniPathway" id="UPA00223">
    <property type="reaction ID" value="UER00717"/>
</dbReference>
<protein>
    <recommendedName>
        <fullName evidence="6 7">Citrate synthase</fullName>
    </recommendedName>
</protein>
<keyword evidence="3 9" id="KW-0816">Tricarboxylic acid cycle</keyword>
<evidence type="ECO:0000256" key="11">
    <source>
        <dbReference type="SAM" id="Phobius"/>
    </source>
</evidence>
<dbReference type="Pfam" id="PF00285">
    <property type="entry name" value="Citrate_synt"/>
    <property type="match status" value="1"/>
</dbReference>
<dbReference type="GO" id="GO:0005737">
    <property type="term" value="C:cytoplasm"/>
    <property type="evidence" value="ECO:0007669"/>
    <property type="project" value="InterPro"/>
</dbReference>
<dbReference type="GO" id="GO:0006099">
    <property type="term" value="P:tricarboxylic acid cycle"/>
    <property type="evidence" value="ECO:0007669"/>
    <property type="project" value="UniProtKB-UniRule"/>
</dbReference>
<evidence type="ECO:0000313" key="13">
    <source>
        <dbReference type="Proteomes" id="UP000240243"/>
    </source>
</evidence>
<evidence type="ECO:0000256" key="8">
    <source>
        <dbReference type="PIRSR" id="PIRSR001369-1"/>
    </source>
</evidence>
<organism evidence="12 13">
    <name type="scientific">Zobellella endophytica</name>
    <dbReference type="NCBI Taxonomy" id="2116700"/>
    <lineage>
        <taxon>Bacteria</taxon>
        <taxon>Pseudomonadati</taxon>
        <taxon>Pseudomonadota</taxon>
        <taxon>Gammaproteobacteria</taxon>
        <taxon>Aeromonadales</taxon>
        <taxon>Aeromonadaceae</taxon>
        <taxon>Zobellella</taxon>
    </lineage>
</organism>
<accession>A0A2P7R5U8</accession>
<dbReference type="NCBIfam" id="NF004126">
    <property type="entry name" value="PRK05614.1"/>
    <property type="match status" value="1"/>
</dbReference>
<dbReference type="EMBL" id="PXYG01000003">
    <property type="protein sequence ID" value="PSJ45577.1"/>
    <property type="molecule type" value="Genomic_DNA"/>
</dbReference>
<dbReference type="AlphaFoldDB" id="A0A2P7R5U8"/>
<dbReference type="OrthoDB" id="9800864at2"/>